<dbReference type="EMBL" id="DVOR01000128">
    <property type="protein sequence ID" value="HIV09264.1"/>
    <property type="molecule type" value="Genomic_DNA"/>
</dbReference>
<evidence type="ECO:0000313" key="4">
    <source>
        <dbReference type="Proteomes" id="UP000886845"/>
    </source>
</evidence>
<dbReference type="AlphaFoldDB" id="A0A9D1NNI6"/>
<evidence type="ECO:0000256" key="2">
    <source>
        <dbReference type="SAM" id="Phobius"/>
    </source>
</evidence>
<feature type="transmembrane region" description="Helical" evidence="2">
    <location>
        <begin position="6"/>
        <end position="27"/>
    </location>
</feature>
<keyword evidence="1" id="KW-0175">Coiled coil</keyword>
<evidence type="ECO:0000256" key="1">
    <source>
        <dbReference type="SAM" id="Coils"/>
    </source>
</evidence>
<keyword evidence="2" id="KW-0472">Membrane</keyword>
<protein>
    <submittedName>
        <fullName evidence="3">Uncharacterized protein</fullName>
    </submittedName>
</protein>
<accession>A0A9D1NNI6</accession>
<evidence type="ECO:0000313" key="3">
    <source>
        <dbReference type="EMBL" id="HIV09264.1"/>
    </source>
</evidence>
<gene>
    <name evidence="3" type="ORF">IAC79_04030</name>
</gene>
<organism evidence="3 4">
    <name type="scientific">Candidatus Spyradenecus faecavium</name>
    <dbReference type="NCBI Taxonomy" id="2840947"/>
    <lineage>
        <taxon>Bacteria</taxon>
        <taxon>Pseudomonadati</taxon>
        <taxon>Lentisphaerota</taxon>
        <taxon>Lentisphaeria</taxon>
        <taxon>Lentisphaerales</taxon>
        <taxon>Lentisphaeraceae</taxon>
        <taxon>Lentisphaeraceae incertae sedis</taxon>
        <taxon>Candidatus Spyradenecus</taxon>
    </lineage>
</organism>
<sequence length="380" mass="42149">MNILLRILVILTLVLNGVAFWFTYALYGKRELLKDRNDRFREFTVEIAKTLEADQPATTEEDEATLAAKTTRDDDEISLDTADMAPEELRRVNFWTDGEGYHIEYEATPEFYAVPNVADLDEIYILDAEKKAKLDARGLPVTAGSPMDLALKEIVAKSEAQRDHYALVRGQLTALREEYEATIPVLNAAKAEARQHLKTIQARDNTISGLEADKANLEGQVADRDQQIATLEEEKQTLQNDLDAITEERDTLADAVENLKKTLEMFAQGGQGANTSANGIAAIANVSAGIKGTIARVDNEYNFAIVKLTPESLTELIGEAGDRPLPEVEFYVCRPGKQSDVIAKVKLRTLVKDQSAIVCDIPADWKQADVQLGDEVFYLD</sequence>
<name>A0A9D1NNI6_9BACT</name>
<reference evidence="3" key="2">
    <citation type="journal article" date="2021" name="PeerJ">
        <title>Extensive microbial diversity within the chicken gut microbiome revealed by metagenomics and culture.</title>
        <authorList>
            <person name="Gilroy R."/>
            <person name="Ravi A."/>
            <person name="Getino M."/>
            <person name="Pursley I."/>
            <person name="Horton D.L."/>
            <person name="Alikhan N.F."/>
            <person name="Baker D."/>
            <person name="Gharbi K."/>
            <person name="Hall N."/>
            <person name="Watson M."/>
            <person name="Adriaenssens E.M."/>
            <person name="Foster-Nyarko E."/>
            <person name="Jarju S."/>
            <person name="Secka A."/>
            <person name="Antonio M."/>
            <person name="Oren A."/>
            <person name="Chaudhuri R.R."/>
            <person name="La Ragione R."/>
            <person name="Hildebrand F."/>
            <person name="Pallen M.J."/>
        </authorList>
    </citation>
    <scope>NUCLEOTIDE SEQUENCE</scope>
    <source>
        <strain evidence="3">35461</strain>
    </source>
</reference>
<reference evidence="3" key="1">
    <citation type="submission" date="2020-10" db="EMBL/GenBank/DDBJ databases">
        <authorList>
            <person name="Gilroy R."/>
        </authorList>
    </citation>
    <scope>NUCLEOTIDE SEQUENCE</scope>
    <source>
        <strain evidence="3">35461</strain>
    </source>
</reference>
<keyword evidence="2" id="KW-0812">Transmembrane</keyword>
<dbReference type="Proteomes" id="UP000886845">
    <property type="component" value="Unassembled WGS sequence"/>
</dbReference>
<dbReference type="Gene3D" id="1.10.287.1490">
    <property type="match status" value="1"/>
</dbReference>
<keyword evidence="2" id="KW-1133">Transmembrane helix</keyword>
<comment type="caution">
    <text evidence="3">The sequence shown here is derived from an EMBL/GenBank/DDBJ whole genome shotgun (WGS) entry which is preliminary data.</text>
</comment>
<feature type="coiled-coil region" evidence="1">
    <location>
        <begin position="214"/>
        <end position="262"/>
    </location>
</feature>
<proteinExistence type="predicted"/>